<feature type="compositionally biased region" description="Gly residues" evidence="4">
    <location>
        <begin position="1"/>
        <end position="12"/>
    </location>
</feature>
<dbReference type="RefSeq" id="WP_236097607.1">
    <property type="nucleotide sequence ID" value="NZ_JAKGUD010000001.1"/>
</dbReference>
<dbReference type="Gene3D" id="1.20.1200.10">
    <property type="entry name" value="Cobalamin adenosyltransferase-like"/>
    <property type="match status" value="1"/>
</dbReference>
<keyword evidence="1 6" id="KW-0808">Transferase</keyword>
<sequence>MGRLYTGGGDGGTTSLLDGTRVQKDDPRIDLNGTLDEAQAAIGMARSMAPGRFLSDMEELEHTLFLLMAYVARGDRDIPSPSADLFEKKIDGLESLWPHDRSFVRPGKSPSGAALHLARTITRRAEREALPLFRRHLIDEDSYRLINRLSDYIFALAVACDEESVVEEITRKVIKELIRMSCKEGEGRLSLKTALDLVSAAEEKASQISVPMAITVSDEKGPLVFNRMDGVLPVSVGLSGKKAKTALGLRKTTSEVYDLVQPGAPLYGLQSDPDLCCFGGGIPLTDKEGKVVGAVGVSGGSVEEDIEVAEAAVSLWKEKEVR</sequence>
<reference evidence="6 7" key="1">
    <citation type="submission" date="2022-01" db="EMBL/GenBank/DDBJ databases">
        <title>Dethiosulfovibrio faecalis sp. nov., a novel proteolytic, non-sulfur-reducing bacterium isolated from a marine aquaculture solid waste bioreactor.</title>
        <authorList>
            <person name="Grabowski S."/>
            <person name="Apolinario E."/>
            <person name="Schneider N."/>
            <person name="Marshall C.W."/>
            <person name="Sowers K.R."/>
        </authorList>
    </citation>
    <scope>NUCLEOTIDE SEQUENCE [LARGE SCALE GENOMIC DNA]</scope>
    <source>
        <strain evidence="6 7">DSM 12537</strain>
    </source>
</reference>
<gene>
    <name evidence="6" type="ORF">L2W38_00395</name>
</gene>
<organism evidence="6 7">
    <name type="scientific">Dethiosulfovibrio marinus</name>
    <dbReference type="NCBI Taxonomy" id="133532"/>
    <lineage>
        <taxon>Bacteria</taxon>
        <taxon>Thermotogati</taxon>
        <taxon>Synergistota</taxon>
        <taxon>Synergistia</taxon>
        <taxon>Synergistales</taxon>
        <taxon>Dethiosulfovibrionaceae</taxon>
        <taxon>Dethiosulfovibrio</taxon>
    </lineage>
</organism>
<evidence type="ECO:0000259" key="5">
    <source>
        <dbReference type="Pfam" id="PF01923"/>
    </source>
</evidence>
<dbReference type="InterPro" id="IPR029499">
    <property type="entry name" value="PduO-typ"/>
</dbReference>
<evidence type="ECO:0000313" key="7">
    <source>
        <dbReference type="Proteomes" id="UP001200430"/>
    </source>
</evidence>
<dbReference type="PANTHER" id="PTHR12213">
    <property type="entry name" value="CORRINOID ADENOSYLTRANSFERASE"/>
    <property type="match status" value="1"/>
</dbReference>
<evidence type="ECO:0000313" key="6">
    <source>
        <dbReference type="EMBL" id="MCF4141278.1"/>
    </source>
</evidence>
<feature type="region of interest" description="Disordered" evidence="4">
    <location>
        <begin position="1"/>
        <end position="20"/>
    </location>
</feature>
<name>A0ABS9EJA3_9BACT</name>
<dbReference type="SUPFAM" id="SSF89028">
    <property type="entry name" value="Cobalamin adenosyltransferase-like"/>
    <property type="match status" value="1"/>
</dbReference>
<dbReference type="SUPFAM" id="SSF143744">
    <property type="entry name" value="GlcG-like"/>
    <property type="match status" value="1"/>
</dbReference>
<comment type="caution">
    <text evidence="6">The sequence shown here is derived from an EMBL/GenBank/DDBJ whole genome shotgun (WGS) entry which is preliminary data.</text>
</comment>
<dbReference type="EC" id="2.5.1.17" evidence="6"/>
<dbReference type="Pfam" id="PF03928">
    <property type="entry name" value="HbpS-like"/>
    <property type="match status" value="1"/>
</dbReference>
<evidence type="ECO:0000256" key="4">
    <source>
        <dbReference type="SAM" id="MobiDB-lite"/>
    </source>
</evidence>
<dbReference type="Pfam" id="PF01923">
    <property type="entry name" value="Cob_adeno_trans"/>
    <property type="match status" value="1"/>
</dbReference>
<keyword evidence="2" id="KW-0547">Nucleotide-binding</keyword>
<dbReference type="NCBIfam" id="TIGR00636">
    <property type="entry name" value="PduO_Nterm"/>
    <property type="match status" value="1"/>
</dbReference>
<dbReference type="InterPro" id="IPR036451">
    <property type="entry name" value="CblAdoTrfase-like_sf"/>
</dbReference>
<evidence type="ECO:0000256" key="3">
    <source>
        <dbReference type="ARBA" id="ARBA00022840"/>
    </source>
</evidence>
<dbReference type="EMBL" id="JAKGUD010000001">
    <property type="protein sequence ID" value="MCF4141278.1"/>
    <property type="molecule type" value="Genomic_DNA"/>
</dbReference>
<dbReference type="InterPro" id="IPR038084">
    <property type="entry name" value="PduO/GlcC-like_sf"/>
</dbReference>
<dbReference type="PANTHER" id="PTHR12213:SF0">
    <property type="entry name" value="CORRINOID ADENOSYLTRANSFERASE MMAB"/>
    <property type="match status" value="1"/>
</dbReference>
<dbReference type="Gene3D" id="3.30.450.150">
    <property type="entry name" value="Haem-degrading domain"/>
    <property type="match status" value="1"/>
</dbReference>
<protein>
    <submittedName>
        <fullName evidence="6">Cob(I)yrinic acid a,c-diamide adenosyltransferase</fullName>
        <ecNumber evidence="6">2.5.1.17</ecNumber>
    </submittedName>
</protein>
<evidence type="ECO:0000256" key="1">
    <source>
        <dbReference type="ARBA" id="ARBA00022679"/>
    </source>
</evidence>
<keyword evidence="7" id="KW-1185">Reference proteome</keyword>
<dbReference type="InterPro" id="IPR016030">
    <property type="entry name" value="CblAdoTrfase-like"/>
</dbReference>
<proteinExistence type="predicted"/>
<keyword evidence="3" id="KW-0067">ATP-binding</keyword>
<accession>A0ABS9EJA3</accession>
<dbReference type="GO" id="GO:0008817">
    <property type="term" value="F:corrinoid adenosyltransferase activity"/>
    <property type="evidence" value="ECO:0007669"/>
    <property type="project" value="UniProtKB-EC"/>
</dbReference>
<feature type="domain" description="Cobalamin adenosyltransferase-like" evidence="5">
    <location>
        <begin position="5"/>
        <end position="159"/>
    </location>
</feature>
<dbReference type="Proteomes" id="UP001200430">
    <property type="component" value="Unassembled WGS sequence"/>
</dbReference>
<evidence type="ECO:0000256" key="2">
    <source>
        <dbReference type="ARBA" id="ARBA00022741"/>
    </source>
</evidence>
<dbReference type="InterPro" id="IPR005624">
    <property type="entry name" value="PduO/GlcC-like"/>
</dbReference>